<evidence type="ECO:0000313" key="3">
    <source>
        <dbReference type="EMBL" id="GAA3593873.1"/>
    </source>
</evidence>
<dbReference type="EMBL" id="BAAAZO010000001">
    <property type="protein sequence ID" value="GAA3593873.1"/>
    <property type="molecule type" value="Genomic_DNA"/>
</dbReference>
<evidence type="ECO:0000256" key="1">
    <source>
        <dbReference type="SAM" id="Phobius"/>
    </source>
</evidence>
<evidence type="ECO:0000256" key="2">
    <source>
        <dbReference type="SAM" id="SignalP"/>
    </source>
</evidence>
<protein>
    <recommendedName>
        <fullName evidence="5">Capsular polysaccharide biosynthesis protein</fullName>
    </recommendedName>
</protein>
<evidence type="ECO:0000313" key="4">
    <source>
        <dbReference type="Proteomes" id="UP001501074"/>
    </source>
</evidence>
<feature type="transmembrane region" description="Helical" evidence="1">
    <location>
        <begin position="173"/>
        <end position="193"/>
    </location>
</feature>
<keyword evidence="1" id="KW-0812">Transmembrane</keyword>
<sequence>MSYLETLFVVLRRWRLSVPALMLSICLGAATFAAVPTQYQDSAQVLLLTSAHQPGERFAGNPFLGMNSALVATADVLRLRAGAPDTGERLAAKGATSTYEVVLDQSTAAPVLLVTTQDSSPETAHRTLLAVVSELESVLDDLQSRSGAPRSTWLNTMTISSLPRPVRLMNDSLRPAITVGTAVLAAALFLLFLSEGRRRRSLRLDAGDRPEATIVLPATVPSERFP</sequence>
<keyword evidence="1" id="KW-0472">Membrane</keyword>
<gene>
    <name evidence="3" type="ORF">GCM10022223_06040</name>
</gene>
<name>A0ABP6YZF4_9ACTN</name>
<dbReference type="Proteomes" id="UP001501074">
    <property type="component" value="Unassembled WGS sequence"/>
</dbReference>
<keyword evidence="4" id="KW-1185">Reference proteome</keyword>
<dbReference type="RefSeq" id="WP_231484130.1">
    <property type="nucleotide sequence ID" value="NZ_BAAAZO010000001.1"/>
</dbReference>
<reference evidence="4" key="1">
    <citation type="journal article" date="2019" name="Int. J. Syst. Evol. Microbiol.">
        <title>The Global Catalogue of Microorganisms (GCM) 10K type strain sequencing project: providing services to taxonomists for standard genome sequencing and annotation.</title>
        <authorList>
            <consortium name="The Broad Institute Genomics Platform"/>
            <consortium name="The Broad Institute Genome Sequencing Center for Infectious Disease"/>
            <person name="Wu L."/>
            <person name="Ma J."/>
        </authorList>
    </citation>
    <scope>NUCLEOTIDE SEQUENCE [LARGE SCALE GENOMIC DNA]</scope>
    <source>
        <strain evidence="4">JCM 16902</strain>
    </source>
</reference>
<proteinExistence type="predicted"/>
<keyword evidence="2" id="KW-0732">Signal</keyword>
<feature type="signal peptide" evidence="2">
    <location>
        <begin position="1"/>
        <end position="33"/>
    </location>
</feature>
<organism evidence="3 4">
    <name type="scientific">Kineosporia mesophila</name>
    <dbReference type="NCBI Taxonomy" id="566012"/>
    <lineage>
        <taxon>Bacteria</taxon>
        <taxon>Bacillati</taxon>
        <taxon>Actinomycetota</taxon>
        <taxon>Actinomycetes</taxon>
        <taxon>Kineosporiales</taxon>
        <taxon>Kineosporiaceae</taxon>
        <taxon>Kineosporia</taxon>
    </lineage>
</organism>
<evidence type="ECO:0008006" key="5">
    <source>
        <dbReference type="Google" id="ProtNLM"/>
    </source>
</evidence>
<feature type="chain" id="PRO_5046886398" description="Capsular polysaccharide biosynthesis protein" evidence="2">
    <location>
        <begin position="34"/>
        <end position="226"/>
    </location>
</feature>
<keyword evidence="1" id="KW-1133">Transmembrane helix</keyword>
<comment type="caution">
    <text evidence="3">The sequence shown here is derived from an EMBL/GenBank/DDBJ whole genome shotgun (WGS) entry which is preliminary data.</text>
</comment>
<accession>A0ABP6YZF4</accession>